<proteinExistence type="predicted"/>
<dbReference type="AlphaFoldDB" id="A0A0B7IS19"/>
<name>A0A0B7IS19_9FLAO</name>
<protein>
    <submittedName>
        <fullName evidence="1">Uncharacterized protein</fullName>
    </submittedName>
</protein>
<dbReference type="Proteomes" id="UP000038200">
    <property type="component" value="Unassembled WGS sequence"/>
</dbReference>
<dbReference type="EMBL" id="CDOL01000218">
    <property type="protein sequence ID" value="CEN52822.1"/>
    <property type="molecule type" value="Genomic_DNA"/>
</dbReference>
<reference evidence="1 2" key="1">
    <citation type="submission" date="2015-01" db="EMBL/GenBank/DDBJ databases">
        <authorList>
            <person name="Xiang T."/>
            <person name="Song Y."/>
            <person name="Huang L."/>
            <person name="Wang B."/>
            <person name="Wu P."/>
        </authorList>
    </citation>
    <scope>NUCLEOTIDE SEQUENCE [LARGE SCALE GENOMIC DNA]</scope>
    <source>
        <strain evidence="1 2">CcD93</strain>
    </source>
</reference>
<evidence type="ECO:0000313" key="2">
    <source>
        <dbReference type="Proteomes" id="UP000038200"/>
    </source>
</evidence>
<organism evidence="1 2">
    <name type="scientific">Capnocytophaga canis</name>
    <dbReference type="NCBI Taxonomy" id="1848903"/>
    <lineage>
        <taxon>Bacteria</taxon>
        <taxon>Pseudomonadati</taxon>
        <taxon>Bacteroidota</taxon>
        <taxon>Flavobacteriia</taxon>
        <taxon>Flavobacteriales</taxon>
        <taxon>Flavobacteriaceae</taxon>
        <taxon>Capnocytophaga</taxon>
    </lineage>
</organism>
<dbReference type="RefSeq" id="WP_231559936.1">
    <property type="nucleotide sequence ID" value="NZ_CDOL01000218.1"/>
</dbReference>
<sequence length="167" mass="19988">MRLIYHKTDSFEEYSIFDVELITLSYQQNLCLISPYIGTKITMSVTKDFRMPISIGQRYVIWAKSQRNKVGLILPLEFRDLISGYPAAEIDEDYFYDKKKNKEALWVNFGNDVIFYDDHFLFEQWKKAAKVELDRTNYSGYTRAHNPLYYRLVMDLEYRKKILDLCD</sequence>
<accession>A0A0B7IS19</accession>
<evidence type="ECO:0000313" key="1">
    <source>
        <dbReference type="EMBL" id="CEN52822.1"/>
    </source>
</evidence>
<gene>
    <name evidence="1" type="ORF">CCAND93_300002</name>
</gene>